<protein>
    <recommendedName>
        <fullName evidence="1">HTH LytTR-type domain-containing protein</fullName>
    </recommendedName>
</protein>
<dbReference type="PROSITE" id="PS50930">
    <property type="entry name" value="HTH_LYTTR"/>
    <property type="match status" value="1"/>
</dbReference>
<gene>
    <name evidence="2" type="ORF">GCM10023189_60560</name>
</gene>
<dbReference type="RefSeq" id="WP_345250318.1">
    <property type="nucleotide sequence ID" value="NZ_BAABHD010000084.1"/>
</dbReference>
<name>A0ABP8NTS0_9BACT</name>
<evidence type="ECO:0000259" key="1">
    <source>
        <dbReference type="PROSITE" id="PS50930"/>
    </source>
</evidence>
<dbReference type="Pfam" id="PF04397">
    <property type="entry name" value="LytTR"/>
    <property type="match status" value="1"/>
</dbReference>
<dbReference type="InterPro" id="IPR007492">
    <property type="entry name" value="LytTR_DNA-bd_dom"/>
</dbReference>
<sequence>MRVHHSYLVNLNEIERYVRGEGGYLIMSDNSSVNVSLSRKDALLGLIS</sequence>
<reference evidence="3" key="1">
    <citation type="journal article" date="2019" name="Int. J. Syst. Evol. Microbiol.">
        <title>The Global Catalogue of Microorganisms (GCM) 10K type strain sequencing project: providing services to taxonomists for standard genome sequencing and annotation.</title>
        <authorList>
            <consortium name="The Broad Institute Genomics Platform"/>
            <consortium name="The Broad Institute Genome Sequencing Center for Infectious Disease"/>
            <person name="Wu L."/>
            <person name="Ma J."/>
        </authorList>
    </citation>
    <scope>NUCLEOTIDE SEQUENCE [LARGE SCALE GENOMIC DNA]</scope>
    <source>
        <strain evidence="3">JCM 17927</strain>
    </source>
</reference>
<comment type="caution">
    <text evidence="2">The sequence shown here is derived from an EMBL/GenBank/DDBJ whole genome shotgun (WGS) entry which is preliminary data.</text>
</comment>
<proteinExistence type="predicted"/>
<keyword evidence="3" id="KW-1185">Reference proteome</keyword>
<dbReference type="Proteomes" id="UP001501175">
    <property type="component" value="Unassembled WGS sequence"/>
</dbReference>
<evidence type="ECO:0000313" key="2">
    <source>
        <dbReference type="EMBL" id="GAA4470927.1"/>
    </source>
</evidence>
<dbReference type="Gene3D" id="2.40.50.1020">
    <property type="entry name" value="LytTr DNA-binding domain"/>
    <property type="match status" value="1"/>
</dbReference>
<feature type="domain" description="HTH LytTR-type" evidence="1">
    <location>
        <begin position="1"/>
        <end position="48"/>
    </location>
</feature>
<evidence type="ECO:0000313" key="3">
    <source>
        <dbReference type="Proteomes" id="UP001501175"/>
    </source>
</evidence>
<accession>A0ABP8NTS0</accession>
<organism evidence="2 3">
    <name type="scientific">Nibrella saemangeumensis</name>
    <dbReference type="NCBI Taxonomy" id="1084526"/>
    <lineage>
        <taxon>Bacteria</taxon>
        <taxon>Pseudomonadati</taxon>
        <taxon>Bacteroidota</taxon>
        <taxon>Cytophagia</taxon>
        <taxon>Cytophagales</taxon>
        <taxon>Spirosomataceae</taxon>
        <taxon>Nibrella</taxon>
    </lineage>
</organism>
<dbReference type="EMBL" id="BAABHD010000084">
    <property type="protein sequence ID" value="GAA4470927.1"/>
    <property type="molecule type" value="Genomic_DNA"/>
</dbReference>